<evidence type="ECO:0000259" key="2">
    <source>
        <dbReference type="PROSITE" id="PS51502"/>
    </source>
</evidence>
<gene>
    <name evidence="3" type="ORF">FHT01_001587</name>
</gene>
<dbReference type="InterPro" id="IPR011008">
    <property type="entry name" value="Dimeric_a/b-barrel"/>
</dbReference>
<dbReference type="SUPFAM" id="SSF54909">
    <property type="entry name" value="Dimeric alpha+beta barrel"/>
    <property type="match status" value="1"/>
</dbReference>
<evidence type="ECO:0000256" key="1">
    <source>
        <dbReference type="SAM" id="SignalP"/>
    </source>
</evidence>
<dbReference type="Pfam" id="PF07876">
    <property type="entry name" value="Dabb"/>
    <property type="match status" value="1"/>
</dbReference>
<keyword evidence="4" id="KW-1185">Reference proteome</keyword>
<dbReference type="RefSeq" id="WP_140046412.1">
    <property type="nucleotide sequence ID" value="NZ_BAAAEV010000001.1"/>
</dbReference>
<feature type="signal peptide" evidence="1">
    <location>
        <begin position="1"/>
        <end position="22"/>
    </location>
</feature>
<dbReference type="PROSITE" id="PS51502">
    <property type="entry name" value="S_R_A_B_BARREL"/>
    <property type="match status" value="1"/>
</dbReference>
<feature type="domain" description="Stress-response A/B barrel" evidence="2">
    <location>
        <begin position="35"/>
        <end position="130"/>
    </location>
</feature>
<name>A0ABX0U0G6_9SPHN</name>
<organism evidence="3 4">
    <name type="scientific">Sphingomonas japonica</name>
    <dbReference type="NCBI Taxonomy" id="511662"/>
    <lineage>
        <taxon>Bacteria</taxon>
        <taxon>Pseudomonadati</taxon>
        <taxon>Pseudomonadota</taxon>
        <taxon>Alphaproteobacteria</taxon>
        <taxon>Sphingomonadales</taxon>
        <taxon>Sphingomonadaceae</taxon>
        <taxon>Sphingomonas</taxon>
    </lineage>
</organism>
<keyword evidence="1" id="KW-0732">Signal</keyword>
<accession>A0ABX0U0G6</accession>
<dbReference type="Gene3D" id="3.30.70.100">
    <property type="match status" value="1"/>
</dbReference>
<dbReference type="Proteomes" id="UP000788153">
    <property type="component" value="Unassembled WGS sequence"/>
</dbReference>
<proteinExistence type="predicted"/>
<reference evidence="3 4" key="1">
    <citation type="submission" date="2020-03" db="EMBL/GenBank/DDBJ databases">
        <title>Genomic Encyclopedia of Type Strains, Phase IV (KMG-IV): sequencing the most valuable type-strain genomes for metagenomic binning, comparative biology and taxonomic classification.</title>
        <authorList>
            <person name="Goeker M."/>
        </authorList>
    </citation>
    <scope>NUCLEOTIDE SEQUENCE [LARGE SCALE GENOMIC DNA]</scope>
    <source>
        <strain evidence="3 4">DSM 22753</strain>
    </source>
</reference>
<protein>
    <recommendedName>
        <fullName evidence="2">Stress-response A/B barrel domain-containing protein</fullName>
    </recommendedName>
</protein>
<dbReference type="InterPro" id="IPR013097">
    <property type="entry name" value="Dabb"/>
</dbReference>
<dbReference type="SMART" id="SM00886">
    <property type="entry name" value="Dabb"/>
    <property type="match status" value="1"/>
</dbReference>
<dbReference type="EMBL" id="JAASQP010000001">
    <property type="protein sequence ID" value="NIJ24045.1"/>
    <property type="molecule type" value="Genomic_DNA"/>
</dbReference>
<feature type="chain" id="PRO_5046364264" description="Stress-response A/B barrel domain-containing protein" evidence="1">
    <location>
        <begin position="23"/>
        <end position="135"/>
    </location>
</feature>
<evidence type="ECO:0000313" key="4">
    <source>
        <dbReference type="Proteomes" id="UP000788153"/>
    </source>
</evidence>
<sequence length="135" mass="14908">MRPIHAALLALAAATLPVAALAQSKTDTARRDARFIHHVFFWLKNSDSAADKARLVAALEKLSAVDTIRSYQIGEPAGTDRDVIDGSYSVSWTLTFDSAADQQAYQVDPIHLQFVEEHSALWQRVQVYDTVPVAE</sequence>
<comment type="caution">
    <text evidence="3">The sequence shown here is derived from an EMBL/GenBank/DDBJ whole genome shotgun (WGS) entry which is preliminary data.</text>
</comment>
<evidence type="ECO:0000313" key="3">
    <source>
        <dbReference type="EMBL" id="NIJ24045.1"/>
    </source>
</evidence>